<dbReference type="EMBL" id="BPMT01000003">
    <property type="protein sequence ID" value="GIZ92074.1"/>
    <property type="molecule type" value="Genomic_DNA"/>
</dbReference>
<dbReference type="SMART" id="SM00448">
    <property type="entry name" value="REC"/>
    <property type="match status" value="1"/>
</dbReference>
<evidence type="ECO:0000256" key="1">
    <source>
        <dbReference type="ARBA" id="ARBA00001946"/>
    </source>
</evidence>
<evidence type="ECO:0000256" key="2">
    <source>
        <dbReference type="ARBA" id="ARBA00004533"/>
    </source>
</evidence>
<evidence type="ECO:0000259" key="6">
    <source>
        <dbReference type="PROSITE" id="PS50110"/>
    </source>
</evidence>
<evidence type="ECO:0000313" key="11">
    <source>
        <dbReference type="Proteomes" id="UP000887228"/>
    </source>
</evidence>
<dbReference type="GO" id="GO:0005886">
    <property type="term" value="C:plasma membrane"/>
    <property type="evidence" value="ECO:0007669"/>
    <property type="project" value="UniProtKB-SubCell"/>
</dbReference>
<evidence type="ECO:0000313" key="9">
    <source>
        <dbReference type="EMBL" id="GIZ92074.1"/>
    </source>
</evidence>
<evidence type="ECO:0000256" key="5">
    <source>
        <dbReference type="PROSITE-ProRule" id="PRU00169"/>
    </source>
</evidence>
<dbReference type="CDD" id="cd01949">
    <property type="entry name" value="GGDEF"/>
    <property type="match status" value="1"/>
</dbReference>
<protein>
    <recommendedName>
        <fullName evidence="3">diguanylate cyclase</fullName>
        <ecNumber evidence="3">2.7.7.65</ecNumber>
    </recommendedName>
</protein>
<evidence type="ECO:0000259" key="7">
    <source>
        <dbReference type="PROSITE" id="PS50887"/>
    </source>
</evidence>
<dbReference type="Gene3D" id="3.40.50.2300">
    <property type="match status" value="1"/>
</dbReference>
<gene>
    <name evidence="8" type="ORF">KAM435_10600</name>
    <name evidence="9" type="ORF">KAM436_10420</name>
</gene>
<dbReference type="InterPro" id="IPR011006">
    <property type="entry name" value="CheY-like_superfamily"/>
</dbReference>
<dbReference type="PANTHER" id="PTHR45138">
    <property type="entry name" value="REGULATORY COMPONENTS OF SENSORY TRANSDUCTION SYSTEM"/>
    <property type="match status" value="1"/>
</dbReference>
<feature type="domain" description="Response regulatory" evidence="6">
    <location>
        <begin position="13"/>
        <end position="128"/>
    </location>
</feature>
<dbReference type="GO" id="GO:0000160">
    <property type="term" value="P:phosphorelay signal transduction system"/>
    <property type="evidence" value="ECO:0007669"/>
    <property type="project" value="InterPro"/>
</dbReference>
<evidence type="ECO:0000256" key="4">
    <source>
        <dbReference type="ARBA" id="ARBA00034247"/>
    </source>
</evidence>
<comment type="cofactor">
    <cofactor evidence="1">
        <name>Mg(2+)</name>
        <dbReference type="ChEBI" id="CHEBI:18420"/>
    </cofactor>
</comment>
<proteinExistence type="predicted"/>
<dbReference type="Pfam" id="PF00072">
    <property type="entry name" value="Response_reg"/>
    <property type="match status" value="1"/>
</dbReference>
<name>A0AA37FKT9_AQUAC</name>
<dbReference type="RefSeq" id="WP_239068250.1">
    <property type="nucleotide sequence ID" value="NZ_AP024354.1"/>
</dbReference>
<evidence type="ECO:0000256" key="3">
    <source>
        <dbReference type="ARBA" id="ARBA00012528"/>
    </source>
</evidence>
<dbReference type="GO" id="GO:0052621">
    <property type="term" value="F:diguanylate cyclase activity"/>
    <property type="evidence" value="ECO:0007669"/>
    <property type="project" value="UniProtKB-EC"/>
</dbReference>
<dbReference type="PANTHER" id="PTHR45138:SF9">
    <property type="entry name" value="DIGUANYLATE CYCLASE DGCM-RELATED"/>
    <property type="match status" value="1"/>
</dbReference>
<dbReference type="PROSITE" id="PS50110">
    <property type="entry name" value="RESPONSE_REGULATORY"/>
    <property type="match status" value="1"/>
</dbReference>
<dbReference type="AlphaFoldDB" id="A0AA37FKT9"/>
<dbReference type="FunFam" id="3.30.70.270:FF:000001">
    <property type="entry name" value="Diguanylate cyclase domain protein"/>
    <property type="match status" value="1"/>
</dbReference>
<dbReference type="EC" id="2.7.7.65" evidence="3"/>
<dbReference type="InterPro" id="IPR050469">
    <property type="entry name" value="Diguanylate_Cyclase"/>
</dbReference>
<dbReference type="NCBIfam" id="TIGR00254">
    <property type="entry name" value="GGDEF"/>
    <property type="match status" value="1"/>
</dbReference>
<feature type="domain" description="GGDEF" evidence="7">
    <location>
        <begin position="171"/>
        <end position="308"/>
    </location>
</feature>
<dbReference type="InterPro" id="IPR029787">
    <property type="entry name" value="Nucleotide_cyclase"/>
</dbReference>
<dbReference type="Gene3D" id="3.30.70.270">
    <property type="match status" value="1"/>
</dbReference>
<evidence type="ECO:0000313" key="8">
    <source>
        <dbReference type="EMBL" id="GIZ87733.1"/>
    </source>
</evidence>
<dbReference type="GO" id="GO:1902201">
    <property type="term" value="P:negative regulation of bacterial-type flagellum-dependent cell motility"/>
    <property type="evidence" value="ECO:0007669"/>
    <property type="project" value="TreeGrafter"/>
</dbReference>
<comment type="caution">
    <text evidence="8">The sequence shown here is derived from an EMBL/GenBank/DDBJ whole genome shotgun (WGS) entry which is preliminary data.</text>
</comment>
<reference evidence="8 11" key="1">
    <citation type="submission" date="2021-07" db="EMBL/GenBank/DDBJ databases">
        <title>Whole genome sequencing of carbapenem-resistant Pseudomonas spp. isolated in Japan.</title>
        <authorList>
            <person name="Suzuki M."/>
            <person name="Maehana S."/>
            <person name="Kitasato H."/>
        </authorList>
    </citation>
    <scope>NUCLEOTIDE SEQUENCE</scope>
    <source>
        <strain evidence="8">KAM435</strain>
        <strain evidence="9 11">KAM436</strain>
    </source>
</reference>
<sequence length="318" mass="35365">METWLDERLGRPKLLLVDDQPMNIRVLHQLFRYECDVHMATGGEQAIEVCKALLPDLILLDVVMEGMDGHEVCRRLKADPLTQDIPIIFLSANGEEDDEAIGLELGAVDYIGKPFNPMIVRARVKTHLTLKRQGDYLRSMAMLDGLTGVANRRKLEARLEAAWSQACRDNGPLSLIMIDVDYFKKYNDHYGHQSGDQCLRRLAMALAATLNRPYDLLARYGGEEFACLLPDTDLAGAERVAQKMLAAVAELRIEHLASEVGPQVSLSLGVATVLASARLTPQELLRCADEQLYLAKAGGRARVCARFYEEDAAEISAR</sequence>
<dbReference type="InterPro" id="IPR043128">
    <property type="entry name" value="Rev_trsase/Diguanyl_cyclase"/>
</dbReference>
<dbReference type="GO" id="GO:0043709">
    <property type="term" value="P:cell adhesion involved in single-species biofilm formation"/>
    <property type="evidence" value="ECO:0007669"/>
    <property type="project" value="TreeGrafter"/>
</dbReference>
<comment type="subcellular location">
    <subcellularLocation>
        <location evidence="2">Cell inner membrane</location>
    </subcellularLocation>
</comment>
<dbReference type="SUPFAM" id="SSF52172">
    <property type="entry name" value="CheY-like"/>
    <property type="match status" value="1"/>
</dbReference>
<evidence type="ECO:0000313" key="10">
    <source>
        <dbReference type="Proteomes" id="UP000887212"/>
    </source>
</evidence>
<accession>A0AA37FKT9</accession>
<dbReference type="PROSITE" id="PS50887">
    <property type="entry name" value="GGDEF"/>
    <property type="match status" value="1"/>
</dbReference>
<keyword evidence="5" id="KW-0597">Phosphoprotein</keyword>
<comment type="catalytic activity">
    <reaction evidence="4">
        <text>2 GTP = 3',3'-c-di-GMP + 2 diphosphate</text>
        <dbReference type="Rhea" id="RHEA:24898"/>
        <dbReference type="ChEBI" id="CHEBI:33019"/>
        <dbReference type="ChEBI" id="CHEBI:37565"/>
        <dbReference type="ChEBI" id="CHEBI:58805"/>
        <dbReference type="EC" id="2.7.7.65"/>
    </reaction>
</comment>
<dbReference type="InterPro" id="IPR000160">
    <property type="entry name" value="GGDEF_dom"/>
</dbReference>
<dbReference type="InterPro" id="IPR001789">
    <property type="entry name" value="Sig_transdc_resp-reg_receiver"/>
</dbReference>
<dbReference type="SUPFAM" id="SSF55073">
    <property type="entry name" value="Nucleotide cyclase"/>
    <property type="match status" value="1"/>
</dbReference>
<dbReference type="EMBL" id="BPMS01000003">
    <property type="protein sequence ID" value="GIZ87733.1"/>
    <property type="molecule type" value="Genomic_DNA"/>
</dbReference>
<organism evidence="8 10">
    <name type="scientific">Aquipseudomonas alcaligenes</name>
    <name type="common">Pseudomonas alcaligenes</name>
    <dbReference type="NCBI Taxonomy" id="43263"/>
    <lineage>
        <taxon>Bacteria</taxon>
        <taxon>Pseudomonadati</taxon>
        <taxon>Pseudomonadota</taxon>
        <taxon>Gammaproteobacteria</taxon>
        <taxon>Pseudomonadales</taxon>
        <taxon>Pseudomonadaceae</taxon>
        <taxon>Aquipseudomonas</taxon>
    </lineage>
</organism>
<dbReference type="Proteomes" id="UP000887212">
    <property type="component" value="Unassembled WGS sequence"/>
</dbReference>
<feature type="modified residue" description="4-aspartylphosphate" evidence="5">
    <location>
        <position position="61"/>
    </location>
</feature>
<dbReference type="Proteomes" id="UP000887228">
    <property type="component" value="Unassembled WGS sequence"/>
</dbReference>
<dbReference type="Pfam" id="PF00990">
    <property type="entry name" value="GGDEF"/>
    <property type="match status" value="1"/>
</dbReference>
<dbReference type="SMART" id="SM00267">
    <property type="entry name" value="GGDEF"/>
    <property type="match status" value="1"/>
</dbReference>